<evidence type="ECO:0000256" key="2">
    <source>
        <dbReference type="ARBA" id="ARBA00022741"/>
    </source>
</evidence>
<dbReference type="Gene3D" id="3.40.50.10240">
    <property type="entry name" value="Thiamin pyrophosphokinase, catalytic domain"/>
    <property type="match status" value="1"/>
</dbReference>
<protein>
    <recommendedName>
        <fullName evidence="5">Thiamine diphosphokinase</fullName>
        <ecNumber evidence="5">2.7.6.2</ecNumber>
    </recommendedName>
</protein>
<evidence type="ECO:0000256" key="3">
    <source>
        <dbReference type="ARBA" id="ARBA00022777"/>
    </source>
</evidence>
<accession>A0ABT7F9U2</accession>
<keyword evidence="2" id="KW-0547">Nucleotide-binding</keyword>
<keyword evidence="4" id="KW-0067">ATP-binding</keyword>
<feature type="domain" description="Thiamin pyrophosphokinase catalytic" evidence="6">
    <location>
        <begin position="28"/>
        <end position="121"/>
    </location>
</feature>
<evidence type="ECO:0000313" key="7">
    <source>
        <dbReference type="EMBL" id="MDK3071877.1"/>
    </source>
</evidence>
<evidence type="ECO:0000256" key="5">
    <source>
        <dbReference type="NCBIfam" id="TIGR01378"/>
    </source>
</evidence>
<dbReference type="InterPro" id="IPR036759">
    <property type="entry name" value="TPK_catalytic_sf"/>
</dbReference>
<organism evidence="7 8">
    <name type="scientific">Sedimentitalea xiamensis</name>
    <dbReference type="NCBI Taxonomy" id="3050037"/>
    <lineage>
        <taxon>Bacteria</taxon>
        <taxon>Pseudomonadati</taxon>
        <taxon>Pseudomonadota</taxon>
        <taxon>Alphaproteobacteria</taxon>
        <taxon>Rhodobacterales</taxon>
        <taxon>Paracoccaceae</taxon>
        <taxon>Sedimentitalea</taxon>
    </lineage>
</organism>
<dbReference type="Proteomes" id="UP001227126">
    <property type="component" value="Unassembled WGS sequence"/>
</dbReference>
<dbReference type="InterPro" id="IPR006282">
    <property type="entry name" value="Thi_PPkinase"/>
</dbReference>
<dbReference type="PANTHER" id="PTHR41299:SF1">
    <property type="entry name" value="THIAMINE PYROPHOSPHOKINASE"/>
    <property type="match status" value="1"/>
</dbReference>
<comment type="caution">
    <text evidence="7">The sequence shown here is derived from an EMBL/GenBank/DDBJ whole genome shotgun (WGS) entry which is preliminary data.</text>
</comment>
<dbReference type="EC" id="2.7.6.2" evidence="5"/>
<dbReference type="EMBL" id="JASNJE010000002">
    <property type="protein sequence ID" value="MDK3071877.1"/>
    <property type="molecule type" value="Genomic_DNA"/>
</dbReference>
<keyword evidence="3" id="KW-0418">Kinase</keyword>
<dbReference type="CDD" id="cd07995">
    <property type="entry name" value="TPK"/>
    <property type="match status" value="1"/>
</dbReference>
<keyword evidence="8" id="KW-1185">Reference proteome</keyword>
<evidence type="ECO:0000259" key="6">
    <source>
        <dbReference type="Pfam" id="PF04263"/>
    </source>
</evidence>
<reference evidence="7 8" key="1">
    <citation type="submission" date="2023-05" db="EMBL/GenBank/DDBJ databases">
        <title>Sedimentitalea sp. nov. JM2-8.</title>
        <authorList>
            <person name="Huang J."/>
        </authorList>
    </citation>
    <scope>NUCLEOTIDE SEQUENCE [LARGE SCALE GENOMIC DNA]</scope>
    <source>
        <strain evidence="7 8">JM2-8</strain>
    </source>
</reference>
<keyword evidence="1 7" id="KW-0808">Transferase</keyword>
<dbReference type="PANTHER" id="PTHR41299">
    <property type="entry name" value="THIAMINE PYROPHOSPHOKINASE"/>
    <property type="match status" value="1"/>
</dbReference>
<sequence length="223" mass="23635">MENAIICSDRPVTLVGSGPLGPLDLDLALERAPVLVAADGGAMHALSAGHMPRAVIGDMDSLDDLARARFPADRIFRIAEQDSTDFDKSVRSIQSPVILAVGFLGGRIDHQLAAFNTLVRHASRVCLLIGQEEVIFHLPPALTLDLADGDGFSLFPMRPVTGSSVGLRWPIDGLDLAPDRRIATSNRATGTVQLRLDGPGALAMVPRTALDAVMRGFAAISPD</sequence>
<evidence type="ECO:0000256" key="4">
    <source>
        <dbReference type="ARBA" id="ARBA00022840"/>
    </source>
</evidence>
<dbReference type="RefSeq" id="WP_284483834.1">
    <property type="nucleotide sequence ID" value="NZ_JASNJE010000002.1"/>
</dbReference>
<dbReference type="SUPFAM" id="SSF63999">
    <property type="entry name" value="Thiamin pyrophosphokinase, catalytic domain"/>
    <property type="match status" value="1"/>
</dbReference>
<proteinExistence type="predicted"/>
<dbReference type="GO" id="GO:0004788">
    <property type="term" value="F:thiamine diphosphokinase activity"/>
    <property type="evidence" value="ECO:0007669"/>
    <property type="project" value="UniProtKB-EC"/>
</dbReference>
<evidence type="ECO:0000256" key="1">
    <source>
        <dbReference type="ARBA" id="ARBA00022679"/>
    </source>
</evidence>
<gene>
    <name evidence="7" type="ORF">QO034_02030</name>
</gene>
<dbReference type="SUPFAM" id="SSF63862">
    <property type="entry name" value="Thiamin pyrophosphokinase, substrate-binding domain"/>
    <property type="match status" value="1"/>
</dbReference>
<dbReference type="NCBIfam" id="TIGR01378">
    <property type="entry name" value="thi_PPkinase"/>
    <property type="match status" value="1"/>
</dbReference>
<dbReference type="InterPro" id="IPR007371">
    <property type="entry name" value="TPK_catalytic"/>
</dbReference>
<evidence type="ECO:0000313" key="8">
    <source>
        <dbReference type="Proteomes" id="UP001227126"/>
    </source>
</evidence>
<dbReference type="Pfam" id="PF04263">
    <property type="entry name" value="TPK_catalytic"/>
    <property type="match status" value="1"/>
</dbReference>
<dbReference type="InterPro" id="IPR053149">
    <property type="entry name" value="TPK"/>
</dbReference>
<name>A0ABT7F9U2_9RHOB</name>
<dbReference type="InterPro" id="IPR036371">
    <property type="entry name" value="TPK_B1-bd_sf"/>
</dbReference>